<dbReference type="Gene3D" id="3.90.1720.10">
    <property type="entry name" value="endopeptidase domain like (from Nostoc punctiforme)"/>
    <property type="match status" value="1"/>
</dbReference>
<gene>
    <name evidence="1" type="ORF">AB4Y30_17175</name>
</gene>
<accession>A0AB39HNF2</accession>
<evidence type="ECO:0000313" key="1">
    <source>
        <dbReference type="EMBL" id="XDK32718.1"/>
    </source>
</evidence>
<dbReference type="AlphaFoldDB" id="A0AB39HNF2"/>
<protein>
    <submittedName>
        <fullName evidence="1">Uncharacterized protein</fullName>
    </submittedName>
</protein>
<reference evidence="1" key="1">
    <citation type="submission" date="2024-07" db="EMBL/GenBank/DDBJ databases">
        <title>Halotolerant mesophilic bacterium Ornithinibacillus sp. 4-3, sp. nov., isolated from soil.</title>
        <authorList>
            <person name="Sidarenka A.V."/>
            <person name="Guliayeva D.E."/>
            <person name="Leanovich S.I."/>
            <person name="Hileuskaya K.S."/>
            <person name="Akhremchuk A.E."/>
            <person name="Sikolenko M.A."/>
            <person name="Valentovich L.N."/>
        </authorList>
    </citation>
    <scope>NUCLEOTIDE SEQUENCE</scope>
    <source>
        <strain evidence="1">4-3</strain>
    </source>
</reference>
<dbReference type="EMBL" id="CP162599">
    <property type="protein sequence ID" value="XDK32718.1"/>
    <property type="molecule type" value="Genomic_DNA"/>
</dbReference>
<dbReference type="RefSeq" id="WP_368653406.1">
    <property type="nucleotide sequence ID" value="NZ_CP162599.1"/>
</dbReference>
<organism evidence="1">
    <name type="scientific">Ornithinibacillus sp. 4-3</name>
    <dbReference type="NCBI Taxonomy" id="3231488"/>
    <lineage>
        <taxon>Bacteria</taxon>
        <taxon>Bacillati</taxon>
        <taxon>Bacillota</taxon>
        <taxon>Bacilli</taxon>
        <taxon>Bacillales</taxon>
        <taxon>Bacillaceae</taxon>
        <taxon>Ornithinibacillus</taxon>
    </lineage>
</organism>
<sequence>MKTIYFIFSDTGTWLSRAIKLFVSESLNHTSIAFDESLDEVYSFGRTRPKNPFLGGFVRENIRGDLMRNANCAVYAFNVSNEEYEEIRKNIKLIEESKSLYRYNFIGLLGVLFNIEINRQYAFFCSQFVAYVTRDIASLTIEKPLCFATPADIRNREGMHLIYRGKLGEYAAACRLHKSEALTHIDEKKKVITI</sequence>
<proteinExistence type="predicted"/>
<name>A0AB39HNF2_9BACI</name>